<dbReference type="EMBL" id="BNDW01000040">
    <property type="protein sequence ID" value="GHI23455.1"/>
    <property type="molecule type" value="Genomic_DNA"/>
</dbReference>
<evidence type="ECO:0000313" key="3">
    <source>
        <dbReference type="EMBL" id="GHI23455.1"/>
    </source>
</evidence>
<evidence type="ECO:0000259" key="1">
    <source>
        <dbReference type="Pfam" id="PF20211"/>
    </source>
</evidence>
<reference evidence="2" key="1">
    <citation type="submission" date="2024-05" db="EMBL/GenBank/DDBJ databases">
        <title>Whole genome shotgun sequence of Streptomyces hydrogenans NBRC 13475.</title>
        <authorList>
            <person name="Komaki H."/>
            <person name="Tamura T."/>
        </authorList>
    </citation>
    <scope>NUCLEOTIDE SEQUENCE</scope>
    <source>
        <strain evidence="2">NBRC 13475</strain>
    </source>
</reference>
<feature type="domain" description="DUF6571" evidence="1">
    <location>
        <begin position="319"/>
        <end position="662"/>
    </location>
</feature>
<organism evidence="2 4">
    <name type="scientific">Streptomyces hydrogenans</name>
    <dbReference type="NCBI Taxonomy" id="1873719"/>
    <lineage>
        <taxon>Bacteria</taxon>
        <taxon>Bacillati</taxon>
        <taxon>Actinomycetota</taxon>
        <taxon>Actinomycetes</taxon>
        <taxon>Kitasatosporales</taxon>
        <taxon>Streptomycetaceae</taxon>
        <taxon>Streptomyces</taxon>
    </lineage>
</organism>
<evidence type="ECO:0000313" key="2">
    <source>
        <dbReference type="EMBL" id="GHI23424.1"/>
    </source>
</evidence>
<keyword evidence="4" id="KW-1185">Reference proteome</keyword>
<dbReference type="InterPro" id="IPR046701">
    <property type="entry name" value="DUF6571"/>
</dbReference>
<proteinExistence type="predicted"/>
<name>A0ABQ3PEH5_9ACTN</name>
<protein>
    <recommendedName>
        <fullName evidence="1">DUF6571 domain-containing protein</fullName>
    </recommendedName>
</protein>
<dbReference type="Proteomes" id="UP001052739">
    <property type="component" value="Unassembled WGS sequence"/>
</dbReference>
<sequence>MMDFDTLLHAKFGTLDSALTDWNTLVTNLEKLEKDAGGGLKGAAAKADWQGVNSQVGRKFIDKTAGEFGDAHTQATSIRNIIRDTLGELKKFKTDLEGEIATARLQMVSVVPSGKNFVAKAMDGDAGKDVKQSTVDGVRDRIDGILRSAAESDSSAAKVLRALVDQAEKGFGDAKYADRDQAADAMRTAEDLAALAKKDPSKMSEAEFDRLLAGLTKYSGDDLFASTFAHKLGAQGTLDFWSQLNDPNSRDHAADGKRYDQYKDLQKQLGLTLANATQSASPDMTRWKFDMLQAVEKPVGGNYGVSGYVVMSNLMRWGDYDDDFLTQYGGNMLAKEQEGVRNGARPEQIWGYHGGGLWPHLNTTGTDFGFDPMTGYMKALSNSPDAATEFFNSEFIAKDTENNPFTRDTDGNDKKEHIGLSNFQYLFEEREWMQEEDSEGEDSISGKNYLAAALEAATTGHPAGELPTSATSVHSEEQAKLYSDIVKSVSEVPSRLTDNSFMSDSMGQISAEYMADIHRGLRAGAVGEDKLYPIAGAVAEPLKEQDLTRFLYTVGQNPEGYAAVSVGQHAYTAGMLEYHFAHPDAFVDQAGNTPAQNLEKATGSIAHNAGEIQGMLGAGRAYAAELDAGNKDAEFNDAITKAGELGESLVGIGVGVGTASMVGPGGVIVGGIAETVAGEIIGGLTDGLMKDSSGEVIYRNGEEINATRESTFALVEKAAQESEKKAGASYPGVVSSIAEQAEAGFTSAHTNIREYCEGVGVPNELEKDK</sequence>
<gene>
    <name evidence="2" type="ORF">Shyd_47950</name>
    <name evidence="3" type="ORF">Shyd_48260</name>
</gene>
<accession>A0ABQ3PEH5</accession>
<comment type="caution">
    <text evidence="2">The sequence shown here is derived from an EMBL/GenBank/DDBJ whole genome shotgun (WGS) entry which is preliminary data.</text>
</comment>
<dbReference type="Pfam" id="PF20211">
    <property type="entry name" value="DUF6571"/>
    <property type="match status" value="1"/>
</dbReference>
<evidence type="ECO:0000313" key="4">
    <source>
        <dbReference type="Proteomes" id="UP001052739"/>
    </source>
</evidence>
<dbReference type="EMBL" id="BNDW01000038">
    <property type="protein sequence ID" value="GHI23424.1"/>
    <property type="molecule type" value="Genomic_DNA"/>
</dbReference>